<protein>
    <submittedName>
        <fullName evidence="1">Uncharacterized protein</fullName>
    </submittedName>
</protein>
<sequence length="122" mass="14356">MIVISEKELEELKEQIKKEILSENTISQEKYVPLQTAKATWFFGDGGFNKYENSVMGDEFGAHRMHRIWEEVRKLTTHIMGKQYFQQLVDCDYEICNMVCDTLCRTVIELRKSEAVQSQLKK</sequence>
<dbReference type="EMBL" id="BK016249">
    <property type="protein sequence ID" value="DAG05068.1"/>
    <property type="molecule type" value="Genomic_DNA"/>
</dbReference>
<reference evidence="1" key="1">
    <citation type="journal article" date="2021" name="Proc. Natl. Acad. Sci. U.S.A.">
        <title>A Catalog of Tens of Thousands of Viruses from Human Metagenomes Reveals Hidden Associations with Chronic Diseases.</title>
        <authorList>
            <person name="Tisza M.J."/>
            <person name="Buck C.B."/>
        </authorList>
    </citation>
    <scope>NUCLEOTIDE SEQUENCE</scope>
    <source>
        <strain evidence="1">Ctuy39</strain>
    </source>
</reference>
<organism evidence="1">
    <name type="scientific">Siphoviridae sp. ctuy39</name>
    <dbReference type="NCBI Taxonomy" id="2825719"/>
    <lineage>
        <taxon>Viruses</taxon>
        <taxon>Duplodnaviria</taxon>
        <taxon>Heunggongvirae</taxon>
        <taxon>Uroviricota</taxon>
        <taxon>Caudoviricetes</taxon>
    </lineage>
</organism>
<name>A0A8S5VEC7_9CAUD</name>
<proteinExistence type="predicted"/>
<accession>A0A8S5VEC7</accession>
<evidence type="ECO:0000313" key="1">
    <source>
        <dbReference type="EMBL" id="DAG05068.1"/>
    </source>
</evidence>